<feature type="signal peptide" evidence="2">
    <location>
        <begin position="1"/>
        <end position="28"/>
    </location>
</feature>
<name>A0A5J5BVD9_9ASTE</name>
<reference evidence="3 4" key="1">
    <citation type="submission" date="2019-09" db="EMBL/GenBank/DDBJ databases">
        <title>A chromosome-level genome assembly of the Chinese tupelo Nyssa sinensis.</title>
        <authorList>
            <person name="Yang X."/>
            <person name="Kang M."/>
            <person name="Yang Y."/>
            <person name="Xiong H."/>
            <person name="Wang M."/>
            <person name="Zhang Z."/>
            <person name="Wang Z."/>
            <person name="Wu H."/>
            <person name="Ma T."/>
            <person name="Liu J."/>
            <person name="Xi Z."/>
        </authorList>
    </citation>
    <scope>NUCLEOTIDE SEQUENCE [LARGE SCALE GENOMIC DNA]</scope>
    <source>
        <strain evidence="3">J267</strain>
        <tissue evidence="3">Leaf</tissue>
    </source>
</reference>
<dbReference type="EMBL" id="CM018032">
    <property type="protein sequence ID" value="KAA8546594.1"/>
    <property type="molecule type" value="Genomic_DNA"/>
</dbReference>
<dbReference type="AlphaFoldDB" id="A0A5J5BVD9"/>
<dbReference type="InterPro" id="IPR049306">
    <property type="entry name" value="GLV1-2"/>
</dbReference>
<dbReference type="Pfam" id="PF21529">
    <property type="entry name" value="GLV1-2"/>
    <property type="match status" value="1"/>
</dbReference>
<keyword evidence="2" id="KW-0732">Signal</keyword>
<protein>
    <submittedName>
        <fullName evidence="3">Uncharacterized protein</fullName>
    </submittedName>
</protein>
<evidence type="ECO:0000313" key="3">
    <source>
        <dbReference type="EMBL" id="KAA8546594.1"/>
    </source>
</evidence>
<accession>A0A5J5BVD9</accession>
<feature type="region of interest" description="Disordered" evidence="1">
    <location>
        <begin position="32"/>
        <end position="80"/>
    </location>
</feature>
<organism evidence="3 4">
    <name type="scientific">Nyssa sinensis</name>
    <dbReference type="NCBI Taxonomy" id="561372"/>
    <lineage>
        <taxon>Eukaryota</taxon>
        <taxon>Viridiplantae</taxon>
        <taxon>Streptophyta</taxon>
        <taxon>Embryophyta</taxon>
        <taxon>Tracheophyta</taxon>
        <taxon>Spermatophyta</taxon>
        <taxon>Magnoliopsida</taxon>
        <taxon>eudicotyledons</taxon>
        <taxon>Gunneridae</taxon>
        <taxon>Pentapetalae</taxon>
        <taxon>asterids</taxon>
        <taxon>Cornales</taxon>
        <taxon>Nyssaceae</taxon>
        <taxon>Nyssa</taxon>
    </lineage>
</organism>
<sequence length="80" mass="8620">MKVIVPCKVALLVVVILLFCSLLVLVEAAKSAREDTSGADATPSSHGNDLYATKEDEHLDEGDSLAVDYTPARKRTPIHN</sequence>
<dbReference type="OrthoDB" id="1625577at2759"/>
<keyword evidence="4" id="KW-1185">Reference proteome</keyword>
<proteinExistence type="predicted"/>
<evidence type="ECO:0000313" key="4">
    <source>
        <dbReference type="Proteomes" id="UP000325577"/>
    </source>
</evidence>
<feature type="chain" id="PRO_5023816127" evidence="2">
    <location>
        <begin position="29"/>
        <end position="80"/>
    </location>
</feature>
<dbReference type="Proteomes" id="UP000325577">
    <property type="component" value="Linkage Group LG1"/>
</dbReference>
<gene>
    <name evidence="3" type="ORF">F0562_002667</name>
</gene>
<evidence type="ECO:0000256" key="2">
    <source>
        <dbReference type="SAM" id="SignalP"/>
    </source>
</evidence>
<evidence type="ECO:0000256" key="1">
    <source>
        <dbReference type="SAM" id="MobiDB-lite"/>
    </source>
</evidence>